<comment type="caution">
    <text evidence="6">The sequence shown here is derived from an EMBL/GenBank/DDBJ whole genome shotgun (WGS) entry which is preliminary data.</text>
</comment>
<gene>
    <name evidence="6" type="ORF">AKK44_02260</name>
</gene>
<evidence type="ECO:0000313" key="6">
    <source>
        <dbReference type="EMBL" id="KPJ22830.1"/>
    </source>
</evidence>
<evidence type="ECO:0000313" key="7">
    <source>
        <dbReference type="Proteomes" id="UP000049578"/>
    </source>
</evidence>
<accession>A0A0P6SEY0</accession>
<sequence length="279" mass="31573">MEDQLSIFIISDSLGETARALAKACIYQFPNHDHWDFRRFSYINSKELLDKVFEEASQQTAFMMLSLVDEELTNYAEKRCQAEGFAYVDLLTNVIKTMADLSGDKPLGQPGMLRKLDNQYFNRVDAIEFAVKYDDGKDPRGILKADVVILGVSRTSKTPLSMYLADKQIKVVNIPLIPEVPIPKELREIPAKRIIGLTNSPEKLNHIRSERLKALGVSSAANYAKMERILSELDYADRVMKDLKCPVINVAHKAIEETATIIIDILKSNGLRTVKDYDM</sequence>
<dbReference type="NCBIfam" id="NF003742">
    <property type="entry name" value="PRK05339.1"/>
    <property type="match status" value="1"/>
</dbReference>
<evidence type="ECO:0000256" key="3">
    <source>
        <dbReference type="ARBA" id="ARBA00022741"/>
    </source>
</evidence>
<dbReference type="PANTHER" id="PTHR31756">
    <property type="entry name" value="PYRUVATE, PHOSPHATE DIKINASE REGULATORY PROTEIN 1, CHLOROPLASTIC"/>
    <property type="match status" value="1"/>
</dbReference>
<dbReference type="EC" id="2.7.11.32" evidence="5"/>
<dbReference type="InterPro" id="IPR005177">
    <property type="entry name" value="Kinase-pyrophosphorylase"/>
</dbReference>
<dbReference type="PATRIC" id="fig|119224.3.peg.1674"/>
<dbReference type="GO" id="GO:0005524">
    <property type="term" value="F:ATP binding"/>
    <property type="evidence" value="ECO:0007669"/>
    <property type="project" value="InterPro"/>
</dbReference>
<dbReference type="HAMAP" id="MF_00921">
    <property type="entry name" value="PDRP"/>
    <property type="match status" value="1"/>
</dbReference>
<keyword evidence="7" id="KW-1185">Reference proteome</keyword>
<proteinExistence type="inferred from homology"/>
<reference evidence="6 7" key="1">
    <citation type="submission" date="2015-08" db="EMBL/GenBank/DDBJ databases">
        <title>Genome sequence of Streptococcus phocae subsp. phocae ATCC 51973T isolated from liver specimen obtained from seal.</title>
        <authorList>
            <person name="Avendano-Herrera R."/>
        </authorList>
    </citation>
    <scope>NUCLEOTIDE SEQUENCE [LARGE SCALE GENOMIC DNA]</scope>
    <source>
        <strain evidence="6 7">ATCC 51973</strain>
    </source>
</reference>
<dbReference type="GO" id="GO:0004674">
    <property type="term" value="F:protein serine/threonine kinase activity"/>
    <property type="evidence" value="ECO:0007669"/>
    <property type="project" value="UniProtKB-UniRule"/>
</dbReference>
<keyword evidence="1 5" id="KW-0723">Serine/threonine-protein kinase</keyword>
<feature type="binding site" evidence="5">
    <location>
        <begin position="151"/>
        <end position="158"/>
    </location>
    <ligand>
        <name>ADP</name>
        <dbReference type="ChEBI" id="CHEBI:456216"/>
    </ligand>
</feature>
<evidence type="ECO:0000256" key="1">
    <source>
        <dbReference type="ARBA" id="ARBA00022527"/>
    </source>
</evidence>
<name>A0A0P6SEY0_9STRE</name>
<evidence type="ECO:0000256" key="5">
    <source>
        <dbReference type="HAMAP-Rule" id="MF_00921"/>
    </source>
</evidence>
<dbReference type="InterPro" id="IPR026565">
    <property type="entry name" value="PPDK_reg"/>
</dbReference>
<comment type="catalytic activity">
    <reaction evidence="5">
        <text>N(tele)-phospho-L-histidyl/L-threonyl-[pyruvate, phosphate dikinase] + ADP = N(tele)-phospho-L-histidyl/O-phospho-L-threonyl-[pyruvate, phosphate dikinase] + AMP + H(+)</text>
        <dbReference type="Rhea" id="RHEA:43692"/>
        <dbReference type="Rhea" id="RHEA-COMP:10650"/>
        <dbReference type="Rhea" id="RHEA-COMP:10651"/>
        <dbReference type="ChEBI" id="CHEBI:15378"/>
        <dbReference type="ChEBI" id="CHEBI:30013"/>
        <dbReference type="ChEBI" id="CHEBI:61977"/>
        <dbReference type="ChEBI" id="CHEBI:83586"/>
        <dbReference type="ChEBI" id="CHEBI:456215"/>
        <dbReference type="ChEBI" id="CHEBI:456216"/>
        <dbReference type="EC" id="2.7.11.32"/>
    </reaction>
</comment>
<evidence type="ECO:0000256" key="2">
    <source>
        <dbReference type="ARBA" id="ARBA00022679"/>
    </source>
</evidence>
<comment type="function">
    <text evidence="5">Bifunctional serine/threonine kinase and phosphorylase involved in the regulation of the pyruvate, phosphate dikinase (PPDK) by catalyzing its phosphorylation/dephosphorylation.</text>
</comment>
<organism evidence="6 7">
    <name type="scientific">Streptococcus phocae</name>
    <dbReference type="NCBI Taxonomy" id="119224"/>
    <lineage>
        <taxon>Bacteria</taxon>
        <taxon>Bacillati</taxon>
        <taxon>Bacillota</taxon>
        <taxon>Bacilli</taxon>
        <taxon>Lactobacillales</taxon>
        <taxon>Streptococcaceae</taxon>
        <taxon>Streptococcus</taxon>
    </lineage>
</organism>
<protein>
    <recommendedName>
        <fullName evidence="5">Putative pyruvate, phosphate dikinase regulatory protein</fullName>
        <shortName evidence="5">PPDK regulatory protein</shortName>
        <ecNumber evidence="5">2.7.11.32</ecNumber>
        <ecNumber evidence="5">2.7.4.27</ecNumber>
    </recommendedName>
</protein>
<dbReference type="EMBL" id="LHQM01000008">
    <property type="protein sequence ID" value="KPJ22830.1"/>
    <property type="molecule type" value="Genomic_DNA"/>
</dbReference>
<dbReference type="GO" id="GO:0043531">
    <property type="term" value="F:ADP binding"/>
    <property type="evidence" value="ECO:0007669"/>
    <property type="project" value="UniProtKB-UniRule"/>
</dbReference>
<keyword evidence="2 5" id="KW-0808">Transferase</keyword>
<dbReference type="GO" id="GO:0016776">
    <property type="term" value="F:phosphotransferase activity, phosphate group as acceptor"/>
    <property type="evidence" value="ECO:0007669"/>
    <property type="project" value="UniProtKB-UniRule"/>
</dbReference>
<dbReference type="RefSeq" id="WP_037595195.1">
    <property type="nucleotide sequence ID" value="NZ_LHQM01000008.1"/>
</dbReference>
<evidence type="ECO:0000256" key="4">
    <source>
        <dbReference type="ARBA" id="ARBA00022777"/>
    </source>
</evidence>
<comment type="catalytic activity">
    <reaction evidence="5">
        <text>N(tele)-phospho-L-histidyl/O-phospho-L-threonyl-[pyruvate, phosphate dikinase] + phosphate + H(+) = N(tele)-phospho-L-histidyl/L-threonyl-[pyruvate, phosphate dikinase] + diphosphate</text>
        <dbReference type="Rhea" id="RHEA:43696"/>
        <dbReference type="Rhea" id="RHEA-COMP:10650"/>
        <dbReference type="Rhea" id="RHEA-COMP:10651"/>
        <dbReference type="ChEBI" id="CHEBI:15378"/>
        <dbReference type="ChEBI" id="CHEBI:30013"/>
        <dbReference type="ChEBI" id="CHEBI:33019"/>
        <dbReference type="ChEBI" id="CHEBI:43474"/>
        <dbReference type="ChEBI" id="CHEBI:61977"/>
        <dbReference type="ChEBI" id="CHEBI:83586"/>
        <dbReference type="EC" id="2.7.4.27"/>
    </reaction>
</comment>
<dbReference type="Proteomes" id="UP000049578">
    <property type="component" value="Unassembled WGS sequence"/>
</dbReference>
<dbReference type="Pfam" id="PF03618">
    <property type="entry name" value="Kinase-PPPase"/>
    <property type="match status" value="1"/>
</dbReference>
<comment type="similarity">
    <text evidence="5">Belongs to the pyruvate, phosphate/water dikinase regulatory protein family. PDRP subfamily.</text>
</comment>
<dbReference type="PANTHER" id="PTHR31756:SF3">
    <property type="entry name" value="PYRUVATE, PHOSPHATE DIKINASE REGULATORY PROTEIN 1, CHLOROPLASTIC"/>
    <property type="match status" value="1"/>
</dbReference>
<dbReference type="EC" id="2.7.4.27" evidence="5"/>
<dbReference type="AlphaFoldDB" id="A0A0P6SEY0"/>
<dbReference type="STRING" id="119224.AKK44_02260"/>
<keyword evidence="4 5" id="KW-0418">Kinase</keyword>
<keyword evidence="3 5" id="KW-0547">Nucleotide-binding</keyword>